<proteinExistence type="predicted"/>
<keyword evidence="2" id="KW-1133">Transmembrane helix</keyword>
<feature type="transmembrane region" description="Helical" evidence="2">
    <location>
        <begin position="217"/>
        <end position="234"/>
    </location>
</feature>
<protein>
    <submittedName>
        <fullName evidence="3">Uncharacterized protein</fullName>
    </submittedName>
</protein>
<dbReference type="OrthoDB" id="5287295at2759"/>
<evidence type="ECO:0000256" key="2">
    <source>
        <dbReference type="SAM" id="Phobius"/>
    </source>
</evidence>
<gene>
    <name evidence="3" type="ORF">PAC_11585</name>
</gene>
<feature type="region of interest" description="Disordered" evidence="1">
    <location>
        <begin position="357"/>
        <end position="378"/>
    </location>
</feature>
<feature type="transmembrane region" description="Helical" evidence="2">
    <location>
        <begin position="85"/>
        <end position="112"/>
    </location>
</feature>
<feature type="compositionally biased region" description="Basic and acidic residues" evidence="1">
    <location>
        <begin position="287"/>
        <end position="302"/>
    </location>
</feature>
<feature type="transmembrane region" description="Helical" evidence="2">
    <location>
        <begin position="41"/>
        <end position="65"/>
    </location>
</feature>
<keyword evidence="2" id="KW-0472">Membrane</keyword>
<reference evidence="3 4" key="1">
    <citation type="submission" date="2016-03" db="EMBL/GenBank/DDBJ databases">
        <authorList>
            <person name="Ploux O."/>
        </authorList>
    </citation>
    <scope>NUCLEOTIDE SEQUENCE [LARGE SCALE GENOMIC DNA]</scope>
    <source>
        <strain evidence="3 4">UAMH 11012</strain>
    </source>
</reference>
<feature type="compositionally biased region" description="Polar residues" evidence="1">
    <location>
        <begin position="304"/>
        <end position="314"/>
    </location>
</feature>
<keyword evidence="2" id="KW-0812">Transmembrane</keyword>
<feature type="transmembrane region" description="Helical" evidence="2">
    <location>
        <begin position="12"/>
        <end position="34"/>
    </location>
</feature>
<feature type="transmembrane region" description="Helical" evidence="2">
    <location>
        <begin position="168"/>
        <end position="189"/>
    </location>
</feature>
<evidence type="ECO:0000256" key="1">
    <source>
        <dbReference type="SAM" id="MobiDB-lite"/>
    </source>
</evidence>
<sequence>MGSGIPQGAAGASVAVLIYSFFCQTCSLLLVGLLLSYGENVTLLCSFTAISTVGSIIQKFHYAFAWEVIKQAQFDKAVQSLTTPALGLGGAAQTVDVVLFDILDILLVFILYKYMKTRRLLAGAGRRGGWWASGGSKERSRNRDIGAEGTIESGVTSNTQRSIYDRALVTRFTIGFVILAIFEIAIIVFSPFQQGNNTAITKSGAPNHTVSNTISDILFFTPGVTASLVVFLVFGTTKSWRQYRDLVVGGCGVKRRTYERRMRRSEEGDNSGGLEFERLPSLPDRTSGQRDQSRKKSKDIRDVNTPTGGRSPTRSPIIPNRNAQRADEYQFPQASLRRHVAIRPTVPNNRLTIDFSSRSHRSDQITRGGSINSVRARG</sequence>
<evidence type="ECO:0000313" key="4">
    <source>
        <dbReference type="Proteomes" id="UP000184330"/>
    </source>
</evidence>
<accession>A0A1L7X9G9</accession>
<name>A0A1L7X9G9_9HELO</name>
<organism evidence="3 4">
    <name type="scientific">Phialocephala subalpina</name>
    <dbReference type="NCBI Taxonomy" id="576137"/>
    <lineage>
        <taxon>Eukaryota</taxon>
        <taxon>Fungi</taxon>
        <taxon>Dikarya</taxon>
        <taxon>Ascomycota</taxon>
        <taxon>Pezizomycotina</taxon>
        <taxon>Leotiomycetes</taxon>
        <taxon>Helotiales</taxon>
        <taxon>Mollisiaceae</taxon>
        <taxon>Phialocephala</taxon>
        <taxon>Phialocephala fortinii species complex</taxon>
    </lineage>
</organism>
<feature type="compositionally biased region" description="Polar residues" evidence="1">
    <location>
        <begin position="365"/>
        <end position="378"/>
    </location>
</feature>
<keyword evidence="4" id="KW-1185">Reference proteome</keyword>
<feature type="region of interest" description="Disordered" evidence="1">
    <location>
        <begin position="261"/>
        <end position="325"/>
    </location>
</feature>
<dbReference type="Proteomes" id="UP000184330">
    <property type="component" value="Unassembled WGS sequence"/>
</dbReference>
<evidence type="ECO:0000313" key="3">
    <source>
        <dbReference type="EMBL" id="CZR61688.1"/>
    </source>
</evidence>
<dbReference type="EMBL" id="FJOG01000019">
    <property type="protein sequence ID" value="CZR61688.1"/>
    <property type="molecule type" value="Genomic_DNA"/>
</dbReference>
<dbReference type="AlphaFoldDB" id="A0A1L7X9G9"/>